<comment type="caution">
    <text evidence="1">The sequence shown here is derived from an EMBL/GenBank/DDBJ whole genome shotgun (WGS) entry which is preliminary data.</text>
</comment>
<dbReference type="AlphaFoldDB" id="A0A8S1YEI1"/>
<reference evidence="1" key="1">
    <citation type="submission" date="2021-01" db="EMBL/GenBank/DDBJ databases">
        <authorList>
            <consortium name="Genoscope - CEA"/>
            <person name="William W."/>
        </authorList>
    </citation>
    <scope>NUCLEOTIDE SEQUENCE</scope>
</reference>
<name>A0A8S1YEI1_PAROT</name>
<evidence type="ECO:0000313" key="2">
    <source>
        <dbReference type="Proteomes" id="UP000683925"/>
    </source>
</evidence>
<proteinExistence type="predicted"/>
<protein>
    <submittedName>
        <fullName evidence="1">Uncharacterized protein</fullName>
    </submittedName>
</protein>
<evidence type="ECO:0000313" key="1">
    <source>
        <dbReference type="EMBL" id="CAD8209894.1"/>
    </source>
</evidence>
<accession>A0A8S1YEI1</accession>
<dbReference type="Proteomes" id="UP000683925">
    <property type="component" value="Unassembled WGS sequence"/>
</dbReference>
<keyword evidence="2" id="KW-1185">Reference proteome</keyword>
<dbReference type="EMBL" id="CAJJDP010000151">
    <property type="protein sequence ID" value="CAD8209894.1"/>
    <property type="molecule type" value="Genomic_DNA"/>
</dbReference>
<sequence length="207" mass="24653">MDQNLNIPQVNSVLFGSQYYKQGLMNYQASSTFLVFQIGYIDLNIKQTQKLEEFWEFYLDIRTIQYSLLILQDKQGHQAKQTVRINNQFLNILCINNSQFKIQLLQRALVFNQQIEKTYIGERTFRTEQTKEQNGFSCSQKIYQVVKQIANLQDQQIYQLNKGTGFTKVVQFFQLVGNFISNVAICEQQFFFEYFEMFFILNHNQYN</sequence>
<gene>
    <name evidence="1" type="ORF">POCTA_138.1.T1490030</name>
</gene>
<organism evidence="1 2">
    <name type="scientific">Paramecium octaurelia</name>
    <dbReference type="NCBI Taxonomy" id="43137"/>
    <lineage>
        <taxon>Eukaryota</taxon>
        <taxon>Sar</taxon>
        <taxon>Alveolata</taxon>
        <taxon>Ciliophora</taxon>
        <taxon>Intramacronucleata</taxon>
        <taxon>Oligohymenophorea</taxon>
        <taxon>Peniculida</taxon>
        <taxon>Parameciidae</taxon>
        <taxon>Paramecium</taxon>
    </lineage>
</organism>